<feature type="transmembrane region" description="Helical" evidence="1">
    <location>
        <begin position="448"/>
        <end position="471"/>
    </location>
</feature>
<dbReference type="EMBL" id="MDEI01000008">
    <property type="protein sequence ID" value="PPU68205.1"/>
    <property type="molecule type" value="Genomic_DNA"/>
</dbReference>
<dbReference type="RefSeq" id="WP_046963322.1">
    <property type="nucleotide sequence ID" value="NZ_MDEI01000008.1"/>
</dbReference>
<evidence type="ECO:0000313" key="2">
    <source>
        <dbReference type="EMBL" id="PPU68205.1"/>
    </source>
</evidence>
<feature type="transmembrane region" description="Helical" evidence="1">
    <location>
        <begin position="293"/>
        <end position="309"/>
    </location>
</feature>
<gene>
    <name evidence="2" type="ORF">XpiCFBP4643_11310</name>
</gene>
<keyword evidence="1" id="KW-0812">Transmembrane</keyword>
<feature type="transmembrane region" description="Helical" evidence="1">
    <location>
        <begin position="380"/>
        <end position="402"/>
    </location>
</feature>
<name>A0A2S7D2Y4_9XANT</name>
<dbReference type="AlphaFoldDB" id="A0A2S7D2Y4"/>
<evidence type="ECO:0008006" key="4">
    <source>
        <dbReference type="Google" id="ProtNLM"/>
    </source>
</evidence>
<proteinExistence type="predicted"/>
<keyword evidence="3" id="KW-1185">Reference proteome</keyword>
<feature type="transmembrane region" description="Helical" evidence="1">
    <location>
        <begin position="266"/>
        <end position="287"/>
    </location>
</feature>
<evidence type="ECO:0000256" key="1">
    <source>
        <dbReference type="SAM" id="Phobius"/>
    </source>
</evidence>
<reference evidence="3" key="1">
    <citation type="submission" date="2016-08" db="EMBL/GenBank/DDBJ databases">
        <authorList>
            <person name="Merda D."/>
            <person name="Briand M."/>
            <person name="Taghouti G."/>
            <person name="Carrere S."/>
            <person name="Gouzy J."/>
            <person name="Portier P."/>
            <person name="Jacques M.-A."/>
            <person name="Fischer-Le Saux M."/>
        </authorList>
    </citation>
    <scope>NUCLEOTIDE SEQUENCE [LARGE SCALE GENOMIC DNA]</scope>
    <source>
        <strain evidence="3">CFBP4643</strain>
    </source>
</reference>
<dbReference type="Proteomes" id="UP000238191">
    <property type="component" value="Unassembled WGS sequence"/>
</dbReference>
<feature type="transmembrane region" description="Helical" evidence="1">
    <location>
        <begin position="347"/>
        <end position="368"/>
    </location>
</feature>
<organism evidence="2 3">
    <name type="scientific">Xanthomonas pisi</name>
    <dbReference type="NCBI Taxonomy" id="56457"/>
    <lineage>
        <taxon>Bacteria</taxon>
        <taxon>Pseudomonadati</taxon>
        <taxon>Pseudomonadota</taxon>
        <taxon>Gammaproteobacteria</taxon>
        <taxon>Lysobacterales</taxon>
        <taxon>Lysobacteraceae</taxon>
        <taxon>Xanthomonas</taxon>
    </lineage>
</organism>
<protein>
    <recommendedName>
        <fullName evidence="4">Glycosyltransferase RgtA/B/C/D-like domain-containing protein</fullName>
    </recommendedName>
</protein>
<evidence type="ECO:0000313" key="3">
    <source>
        <dbReference type="Proteomes" id="UP000238191"/>
    </source>
</evidence>
<feature type="transmembrane region" description="Helical" evidence="1">
    <location>
        <begin position="483"/>
        <end position="501"/>
    </location>
</feature>
<feature type="transmembrane region" description="Helical" evidence="1">
    <location>
        <begin position="26"/>
        <end position="52"/>
    </location>
</feature>
<accession>A0A2S7D2Y4</accession>
<feature type="transmembrane region" description="Helical" evidence="1">
    <location>
        <begin position="132"/>
        <end position="152"/>
    </location>
</feature>
<comment type="caution">
    <text evidence="2">The sequence shown here is derived from an EMBL/GenBank/DDBJ whole genome shotgun (WGS) entry which is preliminary data.</text>
</comment>
<sequence length="558" mass="60736">MLYPLAIGLQSRELQPIFLTGVLKMMAMLVALGLIALTALLVLVVGGAIVACSARGRMLMGLELLSYSIGFGILGLAILGVGVVSVSLDYQTNAWVLLSIGLLLSCVQWYRTNIFSRMFGSKAGTLATDARIAILGWLLMASIPMLITFLPVKMPSDLPDGAYVIKNDHLHVRVQVMMGAMPADNFIPFAATEYLLRDISFAEERPLMPGQELANRPILMSLAAVPLRAAMGPPQKVVGPLPTFRYVGKQWPDVGSFGDDRSYRRFLAVALVLNASLFVGAALLFQYFRLRRGYWVAGLLVFGSSPYFIGQTLFAWPKSLAAFFLLLSAFTLLARDRTWVAGLLAALAYWSHPYAVVFIGAFALYLLIRERNDQNPRRGLLPFAIVATGGPVVWWAWAYWYLQLPSDLVEQNLSVSAGLASHAATRFINLLNAIAPISFHSLPSVVDLVQASLLGIVGAVGLLLLPQAAFASVQCIRQHSKEFVLLLALPSALLIGVFSVLTIPAVHGLHAVSVALLMLSLRWMQQRNLTSLMLACVTGQLVINIALLLHRGHALLFG</sequence>
<feature type="transmembrane region" description="Helical" evidence="1">
    <location>
        <begin position="531"/>
        <end position="549"/>
    </location>
</feature>
<feature type="transmembrane region" description="Helical" evidence="1">
    <location>
        <begin position="94"/>
        <end position="111"/>
    </location>
</feature>
<keyword evidence="1" id="KW-0472">Membrane</keyword>
<keyword evidence="1" id="KW-1133">Transmembrane helix</keyword>
<feature type="transmembrane region" description="Helical" evidence="1">
    <location>
        <begin position="64"/>
        <end position="88"/>
    </location>
</feature>